<evidence type="ECO:0000259" key="2">
    <source>
        <dbReference type="Pfam" id="PF13542"/>
    </source>
</evidence>
<dbReference type="Pfam" id="PF13542">
    <property type="entry name" value="HTH_Tnp_ISL3"/>
    <property type="match status" value="1"/>
</dbReference>
<dbReference type="InterPro" id="IPR029261">
    <property type="entry name" value="Transposase_Znf"/>
</dbReference>
<dbReference type="PANTHER" id="PTHR33498">
    <property type="entry name" value="TRANSPOSASE FOR INSERTION SEQUENCE ELEMENT IS1557"/>
    <property type="match status" value="1"/>
</dbReference>
<dbReference type="InterPro" id="IPR032877">
    <property type="entry name" value="Transposase_HTH"/>
</dbReference>
<dbReference type="EMBL" id="JBHSCR010000001">
    <property type="protein sequence ID" value="MFC4346262.1"/>
    <property type="molecule type" value="Genomic_DNA"/>
</dbReference>
<proteinExistence type="predicted"/>
<dbReference type="Pfam" id="PF01610">
    <property type="entry name" value="DDE_Tnp_ISL3"/>
    <property type="match status" value="1"/>
</dbReference>
<accession>A0ABV8U4Y3</accession>
<evidence type="ECO:0000259" key="3">
    <source>
        <dbReference type="Pfam" id="PF14690"/>
    </source>
</evidence>
<feature type="domain" description="Transposase IS204/IS1001/IS1096/IS1165 zinc-finger" evidence="3">
    <location>
        <begin position="41"/>
        <end position="84"/>
    </location>
</feature>
<dbReference type="PANTHER" id="PTHR33498:SF1">
    <property type="entry name" value="TRANSPOSASE FOR INSERTION SEQUENCE ELEMENT IS1557"/>
    <property type="match status" value="1"/>
</dbReference>
<evidence type="ECO:0000313" key="5">
    <source>
        <dbReference type="Proteomes" id="UP001595776"/>
    </source>
</evidence>
<comment type="caution">
    <text evidence="4">The sequence shown here is derived from an EMBL/GenBank/DDBJ whole genome shotgun (WGS) entry which is preliminary data.</text>
</comment>
<evidence type="ECO:0000313" key="4">
    <source>
        <dbReference type="EMBL" id="MFC4346262.1"/>
    </source>
</evidence>
<dbReference type="NCBIfam" id="NF033550">
    <property type="entry name" value="transpos_ISL3"/>
    <property type="match status" value="1"/>
</dbReference>
<dbReference type="RefSeq" id="WP_082720006.1">
    <property type="nucleotide sequence ID" value="NZ_JBHSCR010000001.1"/>
</dbReference>
<feature type="domain" description="Transposase IS204/IS1001/IS1096/IS1165 helix-turn-helix" evidence="2">
    <location>
        <begin position="89"/>
        <end position="138"/>
    </location>
</feature>
<sequence length="403" mass="46363">MSCIDDISEFGFWEGFFVAHWERREEVLWIELSGHDDRHLVCDGCGCDCRSVHDTTRRVVRDLPILDAPVLLVVPRCRVACPNCGPKLERLPWLDRHARLTRRLVQSVVRLVSVLPVSQVAAFFALHWSTVKAIDKRHLEATLPPLSAEGLEVLAMDEFALHKGHRYATVVIDPRRKRVLWVGNGNSRTAVRPFFEALGAAGCRRIRAVAMDMNAAFALEVKEHCPYAEIVYDLFHVVSKYGREVIDRVRVDEANRLRDDKPARKVIKSARWLLLRNPENLPGEAAKIRLAELLEANQALMITYVLKDDLREIWRQPSRKMAIKAWNEWIRRALASAVKPLVRFAKRLLPYRDGIISHAKWQINTSILEGFNNKIKVIKRMAYGYRDSEYFFMKIKAAFPGVP</sequence>
<keyword evidence="5" id="KW-1185">Reference proteome</keyword>
<dbReference type="Pfam" id="PF14690">
    <property type="entry name" value="Zn_ribbon_ISL3"/>
    <property type="match status" value="1"/>
</dbReference>
<name>A0ABV8U4Y3_9PROT</name>
<reference evidence="5" key="1">
    <citation type="journal article" date="2019" name="Int. J. Syst. Evol. Microbiol.">
        <title>The Global Catalogue of Microorganisms (GCM) 10K type strain sequencing project: providing services to taxonomists for standard genome sequencing and annotation.</title>
        <authorList>
            <consortium name="The Broad Institute Genomics Platform"/>
            <consortium name="The Broad Institute Genome Sequencing Center for Infectious Disease"/>
            <person name="Wu L."/>
            <person name="Ma J."/>
        </authorList>
    </citation>
    <scope>NUCLEOTIDE SEQUENCE [LARGE SCALE GENOMIC DNA]</scope>
    <source>
        <strain evidence="5">CGMCC 1.15304</strain>
    </source>
</reference>
<feature type="domain" description="Transposase IS204/IS1001/IS1096/IS1165 DDE" evidence="1">
    <location>
        <begin position="154"/>
        <end position="395"/>
    </location>
</feature>
<organism evidence="4 5">
    <name type="scientific">Kordiimonas lipolytica</name>
    <dbReference type="NCBI Taxonomy" id="1662421"/>
    <lineage>
        <taxon>Bacteria</taxon>
        <taxon>Pseudomonadati</taxon>
        <taxon>Pseudomonadota</taxon>
        <taxon>Alphaproteobacteria</taxon>
        <taxon>Kordiimonadales</taxon>
        <taxon>Kordiimonadaceae</taxon>
        <taxon>Kordiimonas</taxon>
    </lineage>
</organism>
<dbReference type="Proteomes" id="UP001595776">
    <property type="component" value="Unassembled WGS sequence"/>
</dbReference>
<dbReference type="InterPro" id="IPR047951">
    <property type="entry name" value="Transpos_ISL3"/>
</dbReference>
<protein>
    <submittedName>
        <fullName evidence="4">ISL3 family transposase</fullName>
    </submittedName>
</protein>
<dbReference type="InterPro" id="IPR002560">
    <property type="entry name" value="Transposase_DDE"/>
</dbReference>
<gene>
    <name evidence="4" type="ORF">ACFO5Q_00195</name>
</gene>
<evidence type="ECO:0000259" key="1">
    <source>
        <dbReference type="Pfam" id="PF01610"/>
    </source>
</evidence>